<protein>
    <submittedName>
        <fullName evidence="2">Uncharacterized protein</fullName>
    </submittedName>
</protein>
<keyword evidence="3" id="KW-1185">Reference proteome</keyword>
<dbReference type="AlphaFoldDB" id="A0A261RFF7"/>
<dbReference type="OrthoDB" id="9000966at2"/>
<proteinExistence type="predicted"/>
<dbReference type="Proteomes" id="UP000216857">
    <property type="component" value="Unassembled WGS sequence"/>
</dbReference>
<name>A0A261RFF7_9BORD</name>
<organism evidence="2 3">
    <name type="scientific">Bordetella genomosp. 9</name>
    <dbReference type="NCBI Taxonomy" id="1416803"/>
    <lineage>
        <taxon>Bacteria</taxon>
        <taxon>Pseudomonadati</taxon>
        <taxon>Pseudomonadota</taxon>
        <taxon>Betaproteobacteria</taxon>
        <taxon>Burkholderiales</taxon>
        <taxon>Alcaligenaceae</taxon>
        <taxon>Bordetella</taxon>
    </lineage>
</organism>
<evidence type="ECO:0000313" key="2">
    <source>
        <dbReference type="EMBL" id="OZI23759.1"/>
    </source>
</evidence>
<gene>
    <name evidence="2" type="ORF">CAL26_10030</name>
</gene>
<evidence type="ECO:0000256" key="1">
    <source>
        <dbReference type="SAM" id="Phobius"/>
    </source>
</evidence>
<dbReference type="RefSeq" id="WP_094846720.1">
    <property type="nucleotide sequence ID" value="NZ_NEVJ01000002.1"/>
</dbReference>
<comment type="caution">
    <text evidence="2">The sequence shown here is derived from an EMBL/GenBank/DDBJ whole genome shotgun (WGS) entry which is preliminary data.</text>
</comment>
<keyword evidence="1" id="KW-0472">Membrane</keyword>
<feature type="transmembrane region" description="Helical" evidence="1">
    <location>
        <begin position="139"/>
        <end position="157"/>
    </location>
</feature>
<keyword evidence="1" id="KW-1133">Transmembrane helix</keyword>
<reference evidence="2" key="1">
    <citation type="submission" date="2017-05" db="EMBL/GenBank/DDBJ databases">
        <title>Complete and WGS of Bordetella genogroups.</title>
        <authorList>
            <person name="Spilker T."/>
            <person name="Lipuma J."/>
        </authorList>
    </citation>
    <scope>NUCLEOTIDE SEQUENCE</scope>
    <source>
        <strain evidence="2">AU21707</strain>
    </source>
</reference>
<feature type="transmembrane region" description="Helical" evidence="1">
    <location>
        <begin position="109"/>
        <end position="127"/>
    </location>
</feature>
<sequence>MDFDWKKIIGTAAPMLATALGGPLAGIAVSTIGNAMGLGDQPTDDAIAAAIAGKDPDAILKLKQAENDFSAKMAELGFKNEADLAKIAADDRASARQREVETHDWTPRALAFVVTFGFFSVLAAMIWAPLPDGVKEPLLILLGSLGTAWTTIMAYYFGSTAGGQKKSDLLAKATIPPGK</sequence>
<evidence type="ECO:0000313" key="3">
    <source>
        <dbReference type="Proteomes" id="UP000216857"/>
    </source>
</evidence>
<dbReference type="EMBL" id="NEVJ01000002">
    <property type="protein sequence ID" value="OZI23759.1"/>
    <property type="molecule type" value="Genomic_DNA"/>
</dbReference>
<accession>A0A261RFF7</accession>
<keyword evidence="1" id="KW-0812">Transmembrane</keyword>